<dbReference type="EMBL" id="JBHMQU010000108">
    <property type="protein sequence ID" value="MFC0813579.1"/>
    <property type="molecule type" value="Genomic_DNA"/>
</dbReference>
<keyword evidence="2" id="KW-1185">Reference proteome</keyword>
<dbReference type="RefSeq" id="WP_394321701.1">
    <property type="nucleotide sequence ID" value="NZ_JBHMQU010000108.1"/>
</dbReference>
<organism evidence="1 2">
    <name type="scientific">Paracoccus panacisoli</name>
    <dbReference type="NCBI Taxonomy" id="1510163"/>
    <lineage>
        <taxon>Bacteria</taxon>
        <taxon>Pseudomonadati</taxon>
        <taxon>Pseudomonadota</taxon>
        <taxon>Alphaproteobacteria</taxon>
        <taxon>Rhodobacterales</taxon>
        <taxon>Paracoccaceae</taxon>
        <taxon>Paracoccus</taxon>
    </lineage>
</organism>
<gene>
    <name evidence="1" type="ORF">ACFHYO_15910</name>
</gene>
<name>A0ABV6T8H7_9RHOB</name>
<reference evidence="1 2" key="1">
    <citation type="submission" date="2024-09" db="EMBL/GenBank/DDBJ databases">
        <authorList>
            <person name="Sun Q."/>
            <person name="Mori K."/>
        </authorList>
    </citation>
    <scope>NUCLEOTIDE SEQUENCE [LARGE SCALE GENOMIC DNA]</scope>
    <source>
        <strain evidence="1 2">KCTC 42086</strain>
    </source>
</reference>
<sequence>MAENPRRPLLNPVLRFIKDPKPESVSGGGKNAMSIIVTRLPEQRRMLSRQLMALSERAAARPRFDGRIVLYAAMFDDSLAPSYTPSDLFHSTREALLIVPYRSGYLVEMAADQLPAFAHLVQHTGLTKDQVDISRVE</sequence>
<accession>A0ABV6T8H7</accession>
<evidence type="ECO:0000313" key="2">
    <source>
        <dbReference type="Proteomes" id="UP001589920"/>
    </source>
</evidence>
<feature type="non-terminal residue" evidence="1">
    <location>
        <position position="137"/>
    </location>
</feature>
<dbReference type="Proteomes" id="UP001589920">
    <property type="component" value="Unassembled WGS sequence"/>
</dbReference>
<comment type="caution">
    <text evidence="1">The sequence shown here is derived from an EMBL/GenBank/DDBJ whole genome shotgun (WGS) entry which is preliminary data.</text>
</comment>
<proteinExistence type="predicted"/>
<evidence type="ECO:0000313" key="1">
    <source>
        <dbReference type="EMBL" id="MFC0813579.1"/>
    </source>
</evidence>
<protein>
    <submittedName>
        <fullName evidence="1">Uncharacterized protein</fullName>
    </submittedName>
</protein>